<evidence type="ECO:0000256" key="1">
    <source>
        <dbReference type="SAM" id="Phobius"/>
    </source>
</evidence>
<feature type="transmembrane region" description="Helical" evidence="1">
    <location>
        <begin position="130"/>
        <end position="157"/>
    </location>
</feature>
<keyword evidence="4" id="KW-1185">Reference proteome</keyword>
<keyword evidence="1" id="KW-0472">Membrane</keyword>
<feature type="transmembrane region" description="Helical" evidence="1">
    <location>
        <begin position="39"/>
        <end position="57"/>
    </location>
</feature>
<dbReference type="EMBL" id="CP053069">
    <property type="protein sequence ID" value="QJR12820.1"/>
    <property type="molecule type" value="Genomic_DNA"/>
</dbReference>
<dbReference type="InterPro" id="IPR052372">
    <property type="entry name" value="YpjD/HemX"/>
</dbReference>
<dbReference type="GO" id="GO:0020037">
    <property type="term" value="F:heme binding"/>
    <property type="evidence" value="ECO:0007669"/>
    <property type="project" value="InterPro"/>
</dbReference>
<reference evidence="3 4" key="1">
    <citation type="submission" date="2020-04" db="EMBL/GenBank/DDBJ databases">
        <title>Usitatibacter rugosus gen. nov., sp. nov. and Usitatibacter palustris sp. nov., novel members of Usitatibacteraceae fam. nov. within the order Nitrosomonadales isolated from soil.</title>
        <authorList>
            <person name="Huber K.J."/>
            <person name="Neumann-Schaal M."/>
            <person name="Geppert A."/>
            <person name="Luckner M."/>
            <person name="Wanner G."/>
            <person name="Overmann J."/>
        </authorList>
    </citation>
    <scope>NUCLEOTIDE SEQUENCE [LARGE SCALE GENOMIC DNA]</scope>
    <source>
        <strain evidence="3 4">0125_3</strain>
    </source>
</reference>
<dbReference type="GO" id="GO:0017004">
    <property type="term" value="P:cytochrome complex assembly"/>
    <property type="evidence" value="ECO:0007669"/>
    <property type="project" value="InterPro"/>
</dbReference>
<dbReference type="InterPro" id="IPR002541">
    <property type="entry name" value="Cyt_c_assembly"/>
</dbReference>
<dbReference type="PANTHER" id="PTHR38034:SF1">
    <property type="entry name" value="INNER MEMBRANE PROTEIN YPJD"/>
    <property type="match status" value="1"/>
</dbReference>
<dbReference type="Proteomes" id="UP000501534">
    <property type="component" value="Chromosome"/>
</dbReference>
<keyword evidence="1" id="KW-1133">Transmembrane helix</keyword>
<proteinExistence type="predicted"/>
<feature type="domain" description="Cytochrome c assembly protein" evidence="2">
    <location>
        <begin position="43"/>
        <end position="272"/>
    </location>
</feature>
<feature type="transmembrane region" description="Helical" evidence="1">
    <location>
        <begin position="183"/>
        <end position="209"/>
    </location>
</feature>
<dbReference type="AlphaFoldDB" id="A0A6M4H006"/>
<evidence type="ECO:0000313" key="4">
    <source>
        <dbReference type="Proteomes" id="UP000501534"/>
    </source>
</evidence>
<name>A0A6M4H006_9PROT</name>
<sequence length="275" mass="30001">MPDLLLYFSTAGLWLALSALAWRATRPAVAGGPAPGPDVRLENLLVPVALVLHAMLLHRGIVVTEGLNLGVANAVSLLVWLTALIYWLAGLAYPGLSGMQGLMAPIALAAVVLQGAVPSRHIVTYTAEPLFTLHFAIAMLAYALVIVATVHALVMLAEEKWLHRGVMPPFIKALPPLLEMEALLFRILLAAFILLTLTVVSGVFFSELLFNKPLTFTHKNVFAILSWLIFGGLLAGHHLRGWRGRKAVRWTLAGFFMLLLAYVGSKFVFEIVLQR</sequence>
<evidence type="ECO:0000313" key="3">
    <source>
        <dbReference type="EMBL" id="QJR12820.1"/>
    </source>
</evidence>
<feature type="transmembrane region" description="Helical" evidence="1">
    <location>
        <begin position="69"/>
        <end position="89"/>
    </location>
</feature>
<feature type="transmembrane region" description="Helical" evidence="1">
    <location>
        <begin position="251"/>
        <end position="273"/>
    </location>
</feature>
<feature type="transmembrane region" description="Helical" evidence="1">
    <location>
        <begin position="221"/>
        <end position="239"/>
    </location>
</feature>
<accession>A0A6M4H006</accession>
<feature type="transmembrane region" description="Helical" evidence="1">
    <location>
        <begin position="101"/>
        <end position="118"/>
    </location>
</feature>
<organism evidence="3 4">
    <name type="scientific">Usitatibacter rugosus</name>
    <dbReference type="NCBI Taxonomy" id="2732067"/>
    <lineage>
        <taxon>Bacteria</taxon>
        <taxon>Pseudomonadati</taxon>
        <taxon>Pseudomonadota</taxon>
        <taxon>Betaproteobacteria</taxon>
        <taxon>Nitrosomonadales</taxon>
        <taxon>Usitatibacteraceae</taxon>
        <taxon>Usitatibacter</taxon>
    </lineage>
</organism>
<keyword evidence="1" id="KW-0812">Transmembrane</keyword>
<dbReference type="PANTHER" id="PTHR38034">
    <property type="entry name" value="INNER MEMBRANE PROTEIN YPJD"/>
    <property type="match status" value="1"/>
</dbReference>
<dbReference type="KEGG" id="uru:DSM104443_03913"/>
<dbReference type="Pfam" id="PF01578">
    <property type="entry name" value="Cytochrom_C_asm"/>
    <property type="match status" value="1"/>
</dbReference>
<dbReference type="RefSeq" id="WP_171095352.1">
    <property type="nucleotide sequence ID" value="NZ_CP053069.1"/>
</dbReference>
<evidence type="ECO:0000259" key="2">
    <source>
        <dbReference type="Pfam" id="PF01578"/>
    </source>
</evidence>
<protein>
    <submittedName>
        <fullName evidence="3">Inner membrane protein YpjD</fullName>
    </submittedName>
</protein>
<gene>
    <name evidence="3" type="primary">ypjD</name>
    <name evidence="3" type="ORF">DSM104443_03913</name>
</gene>